<evidence type="ECO:0000259" key="2">
    <source>
        <dbReference type="Pfam" id="PF12331"/>
    </source>
</evidence>
<dbReference type="HOGENOM" id="CLU_013058_2_0_1"/>
<dbReference type="STRING" id="1442368.A0A0D2G6D4"/>
<proteinExistence type="predicted"/>
<dbReference type="OrthoDB" id="5245063at2759"/>
<dbReference type="AlphaFoldDB" id="A0A0D2G6D4"/>
<feature type="region of interest" description="Disordered" evidence="1">
    <location>
        <begin position="173"/>
        <end position="192"/>
    </location>
</feature>
<keyword evidence="6" id="KW-1185">Reference proteome</keyword>
<evidence type="ECO:0000313" key="5">
    <source>
        <dbReference type="EMBL" id="KIW74300.1"/>
    </source>
</evidence>
<dbReference type="EMBL" id="KN846977">
    <property type="protein sequence ID" value="KIW74300.1"/>
    <property type="molecule type" value="Genomic_DNA"/>
</dbReference>
<gene>
    <name evidence="5" type="ORF">Z517_12240</name>
</gene>
<dbReference type="InterPro" id="IPR048379">
    <property type="entry name" value="Rad26-like_C"/>
</dbReference>
<evidence type="ECO:0008006" key="7">
    <source>
        <dbReference type="Google" id="ProtNLM"/>
    </source>
</evidence>
<dbReference type="Proteomes" id="UP000053029">
    <property type="component" value="Unassembled WGS sequence"/>
</dbReference>
<protein>
    <recommendedName>
        <fullName evidence="7">DNA repair protein Rad26</fullName>
    </recommendedName>
</protein>
<evidence type="ECO:0000259" key="3">
    <source>
        <dbReference type="Pfam" id="PF21046"/>
    </source>
</evidence>
<evidence type="ECO:0000259" key="4">
    <source>
        <dbReference type="Pfam" id="PF21048"/>
    </source>
</evidence>
<feature type="region of interest" description="Disordered" evidence="1">
    <location>
        <begin position="288"/>
        <end position="382"/>
    </location>
</feature>
<accession>A0A0D2G6D4</accession>
<organism evidence="5 6">
    <name type="scientific">Fonsecaea pedrosoi CBS 271.37</name>
    <dbReference type="NCBI Taxonomy" id="1442368"/>
    <lineage>
        <taxon>Eukaryota</taxon>
        <taxon>Fungi</taxon>
        <taxon>Dikarya</taxon>
        <taxon>Ascomycota</taxon>
        <taxon>Pezizomycotina</taxon>
        <taxon>Eurotiomycetes</taxon>
        <taxon>Chaetothyriomycetidae</taxon>
        <taxon>Chaetothyriales</taxon>
        <taxon>Herpotrichiellaceae</taxon>
        <taxon>Fonsecaea</taxon>
    </lineage>
</organism>
<sequence length="821" mass="91972">MSGMDDNEDETDLFDDDDFDNLSESALQQLEYHAILSTQRTQASKHVPLTAHRSTNLSQSKIQPLAQSNARFPCARPAIQRYATEDDDSFELVGEEGVPTPVEDQDSYPIRRNQLSEAAQRAQFRQQRYGQTHGAVPRPPVDEADCGHQRVSFEAASTHGLNHGAATRLDEMSLDTPPRQTGTAARDTSHSRVDELLREREELARELQAVRDTVSMQKGEISIIRANFEKESRVYDRQIGALKKSMEEESAKHAAALNALAEKNHNITTQFQFLKQEHNQGLQETKTLRQRLKDKQAERDADLTTTPKRGVASSLRDGFNDDDIMLMSPSKSAGRSKPPTPTAAGKRKRKPDRPSPVKPLVLRPSSTASQNEMPPPPHPLQSIEPIIPIVRKDKQAEHNLKFLQSIIEYRLTSSKEPVFEALLKFAFPSDPSKTFSGLLWEGIAQLGGKRFAADLLQLLLDMWSKSLKEQYYSPIAALREIANQIIDLDMLLIDSGIITAMIPVLKSTITINAEKRFQHSPVNHTTYGKIRQTPQSVLNPEVVGTSCLELMLTVAYAVSDDPDLIALLWRLVDHEFILMMLNAWQPISDIALMLRLLATSILPSTFGSICVDGPQSKVEHWLMSRICSLLRETPNVDEGVTRYTAQDFCQLRIEAMDLLIKIGITSSPHPHDDPSHHGSLLIANDTNAIARIVRSLYDQVSAMYSLHPTTHTLYACLINKTVFLLYHLLQLHGSAIQLPEKLSVINGGVHRHRVVLTRLAFSEGFVVDKYISDETVAMATQMLEESVTPDEADELLKCFPGFNGRGVVRDEEEQMSLWLDT</sequence>
<dbReference type="GeneID" id="25311730"/>
<feature type="domain" description="Rad26-like C-terminal" evidence="3">
    <location>
        <begin position="737"/>
        <end position="799"/>
    </location>
</feature>
<feature type="domain" description="Rad26-like helical repeats" evidence="2">
    <location>
        <begin position="504"/>
        <end position="729"/>
    </location>
</feature>
<dbReference type="Pfam" id="PF21048">
    <property type="entry name" value="Rad26-like_N"/>
    <property type="match status" value="1"/>
</dbReference>
<reference evidence="5 6" key="1">
    <citation type="submission" date="2015-01" db="EMBL/GenBank/DDBJ databases">
        <title>The Genome Sequence of Fonsecaea pedrosoi CBS 271.37.</title>
        <authorList>
            <consortium name="The Broad Institute Genomics Platform"/>
            <person name="Cuomo C."/>
            <person name="de Hoog S."/>
            <person name="Gorbushina A."/>
            <person name="Stielow B."/>
            <person name="Teixiera M."/>
            <person name="Abouelleil A."/>
            <person name="Chapman S.B."/>
            <person name="Priest M."/>
            <person name="Young S.K."/>
            <person name="Wortman J."/>
            <person name="Nusbaum C."/>
            <person name="Birren B."/>
        </authorList>
    </citation>
    <scope>NUCLEOTIDE SEQUENCE [LARGE SCALE GENOMIC DNA]</scope>
    <source>
        <strain evidence="5 6">CBS 271.37</strain>
    </source>
</reference>
<dbReference type="VEuPathDB" id="FungiDB:Z517_12240"/>
<evidence type="ECO:0000313" key="6">
    <source>
        <dbReference type="Proteomes" id="UP000053029"/>
    </source>
</evidence>
<dbReference type="RefSeq" id="XP_013278108.1">
    <property type="nucleotide sequence ID" value="XM_013422654.1"/>
</dbReference>
<feature type="domain" description="Rad26-like N-terminal" evidence="4">
    <location>
        <begin position="402"/>
        <end position="447"/>
    </location>
</feature>
<feature type="compositionally biased region" description="Basic and acidic residues" evidence="1">
    <location>
        <begin position="291"/>
        <end position="302"/>
    </location>
</feature>
<feature type="region of interest" description="Disordered" evidence="1">
    <location>
        <begin position="1"/>
        <end position="20"/>
    </location>
</feature>
<dbReference type="Pfam" id="PF12331">
    <property type="entry name" value="Rad26-like_helical_rpts"/>
    <property type="match status" value="1"/>
</dbReference>
<dbReference type="InterPro" id="IPR048380">
    <property type="entry name" value="Rad26-like_N"/>
</dbReference>
<evidence type="ECO:0000256" key="1">
    <source>
        <dbReference type="SAM" id="MobiDB-lite"/>
    </source>
</evidence>
<name>A0A0D2G6D4_9EURO</name>
<dbReference type="InterPro" id="IPR022093">
    <property type="entry name" value="Rad26-like_helical"/>
</dbReference>
<dbReference type="Pfam" id="PF21046">
    <property type="entry name" value="Rad26-like_C"/>
    <property type="match status" value="1"/>
</dbReference>